<dbReference type="SUPFAM" id="SSF53383">
    <property type="entry name" value="PLP-dependent transferases"/>
    <property type="match status" value="1"/>
</dbReference>
<evidence type="ECO:0000313" key="11">
    <source>
        <dbReference type="EMBL" id="ENN86107.1"/>
    </source>
</evidence>
<dbReference type="Gene3D" id="3.90.1150.10">
    <property type="entry name" value="Aspartate Aminotransferase, domain 1"/>
    <property type="match status" value="1"/>
</dbReference>
<proteinExistence type="inferred from homology"/>
<evidence type="ECO:0000256" key="8">
    <source>
        <dbReference type="ARBA" id="ARBA00047481"/>
    </source>
</evidence>
<dbReference type="PROSITE" id="PS00599">
    <property type="entry name" value="AA_TRANSFER_CLASS_2"/>
    <property type="match status" value="1"/>
</dbReference>
<accession>N6V535</accession>
<dbReference type="InterPro" id="IPR004839">
    <property type="entry name" value="Aminotransferase_I/II_large"/>
</dbReference>
<evidence type="ECO:0000313" key="12">
    <source>
        <dbReference type="Proteomes" id="UP000012429"/>
    </source>
</evidence>
<comment type="cofactor">
    <cofactor evidence="1 9">
        <name>pyridoxal 5'-phosphate</name>
        <dbReference type="ChEBI" id="CHEBI:597326"/>
    </cofactor>
</comment>
<dbReference type="GO" id="GO:0000105">
    <property type="term" value="P:L-histidine biosynthetic process"/>
    <property type="evidence" value="ECO:0007669"/>
    <property type="project" value="UniProtKB-UniRule"/>
</dbReference>
<evidence type="ECO:0000259" key="10">
    <source>
        <dbReference type="Pfam" id="PF00155"/>
    </source>
</evidence>
<dbReference type="CDD" id="cd00609">
    <property type="entry name" value="AAT_like"/>
    <property type="match status" value="1"/>
</dbReference>
<dbReference type="NCBIfam" id="TIGR01141">
    <property type="entry name" value="hisC"/>
    <property type="match status" value="1"/>
</dbReference>
<comment type="subunit">
    <text evidence="4 9">Homodimer.</text>
</comment>
<evidence type="ECO:0000256" key="7">
    <source>
        <dbReference type="ARBA" id="ARBA00022898"/>
    </source>
</evidence>
<evidence type="ECO:0000256" key="9">
    <source>
        <dbReference type="HAMAP-Rule" id="MF_01023"/>
    </source>
</evidence>
<comment type="catalytic activity">
    <reaction evidence="8 9">
        <text>L-histidinol phosphate + 2-oxoglutarate = 3-(imidazol-4-yl)-2-oxopropyl phosphate + L-glutamate</text>
        <dbReference type="Rhea" id="RHEA:23744"/>
        <dbReference type="ChEBI" id="CHEBI:16810"/>
        <dbReference type="ChEBI" id="CHEBI:29985"/>
        <dbReference type="ChEBI" id="CHEBI:57766"/>
        <dbReference type="ChEBI" id="CHEBI:57980"/>
        <dbReference type="EC" id="2.6.1.9"/>
    </reaction>
</comment>
<dbReference type="PATRIC" id="fig|363754.4.peg.4063"/>
<comment type="caution">
    <text evidence="11">The sequence shown here is derived from an EMBL/GenBank/DDBJ whole genome shotgun (WGS) entry which is preliminary data.</text>
</comment>
<dbReference type="InterPro" id="IPR050106">
    <property type="entry name" value="HistidinolP_aminotransfase"/>
</dbReference>
<protein>
    <recommendedName>
        <fullName evidence="9">Histidinol-phosphate aminotransferase</fullName>
        <ecNumber evidence="9">2.6.1.9</ecNumber>
    </recommendedName>
    <alternativeName>
        <fullName evidence="9">Imidazole acetol-phosphate transaminase</fullName>
    </alternativeName>
</protein>
<reference evidence="11 12" key="1">
    <citation type="journal article" date="2012" name="BMC Genomics">
        <title>Genomic basis of broad host range and environmental adaptability of Rhizobium tropici CIAT 899 and Rhizobium sp. PRF 81 which are used in inoculants for common bean (Phaseolus vulgaris L.).</title>
        <authorList>
            <person name="Ormeno-Orrillo E."/>
            <person name="Menna P."/>
            <person name="Almeida L.G."/>
            <person name="Ollero F.J."/>
            <person name="Nicolas M.F."/>
            <person name="Pains Rodrigues E."/>
            <person name="Shigueyoshi Nakatani A."/>
            <person name="Silva Batista J.S."/>
            <person name="Oliveira Chueire L.M."/>
            <person name="Souza R.C."/>
            <person name="Ribeiro Vasconcelos A.T."/>
            <person name="Megias M."/>
            <person name="Hungria M."/>
            <person name="Martinez-Romero E."/>
        </authorList>
    </citation>
    <scope>NUCLEOTIDE SEQUENCE [LARGE SCALE GENOMIC DNA]</scope>
    <source>
        <strain evidence="11 12">PRF 81</strain>
    </source>
</reference>
<dbReference type="InterPro" id="IPR001917">
    <property type="entry name" value="Aminotrans_II_pyridoxalP_BS"/>
</dbReference>
<organism evidence="11 12">
    <name type="scientific">Rhizobium freirei PRF 81</name>
    <dbReference type="NCBI Taxonomy" id="363754"/>
    <lineage>
        <taxon>Bacteria</taxon>
        <taxon>Pseudomonadati</taxon>
        <taxon>Pseudomonadota</taxon>
        <taxon>Alphaproteobacteria</taxon>
        <taxon>Hyphomicrobiales</taxon>
        <taxon>Rhizobiaceae</taxon>
        <taxon>Rhizobium/Agrobacterium group</taxon>
        <taxon>Rhizobium</taxon>
    </lineage>
</organism>
<gene>
    <name evidence="9 11" type="primary">hisC</name>
    <name evidence="11" type="ORF">RHSP_32334</name>
</gene>
<dbReference type="Proteomes" id="UP000012429">
    <property type="component" value="Unassembled WGS sequence"/>
</dbReference>
<dbReference type="EC" id="2.6.1.9" evidence="9"/>
<dbReference type="PANTHER" id="PTHR43643">
    <property type="entry name" value="HISTIDINOL-PHOSPHATE AMINOTRANSFERASE 2"/>
    <property type="match status" value="1"/>
</dbReference>
<dbReference type="InterPro" id="IPR015421">
    <property type="entry name" value="PyrdxlP-dep_Trfase_major"/>
</dbReference>
<evidence type="ECO:0000256" key="3">
    <source>
        <dbReference type="ARBA" id="ARBA00007970"/>
    </source>
</evidence>
<dbReference type="Pfam" id="PF00155">
    <property type="entry name" value="Aminotran_1_2"/>
    <property type="match status" value="1"/>
</dbReference>
<evidence type="ECO:0000256" key="5">
    <source>
        <dbReference type="ARBA" id="ARBA00022576"/>
    </source>
</evidence>
<dbReference type="Gene3D" id="3.40.640.10">
    <property type="entry name" value="Type I PLP-dependent aspartate aminotransferase-like (Major domain)"/>
    <property type="match status" value="1"/>
</dbReference>
<keyword evidence="9" id="KW-0028">Amino-acid biosynthesis</keyword>
<dbReference type="InterPro" id="IPR015422">
    <property type="entry name" value="PyrdxlP-dep_Trfase_small"/>
</dbReference>
<dbReference type="HAMAP" id="MF_01023">
    <property type="entry name" value="HisC_aminotrans_2"/>
    <property type="match status" value="1"/>
</dbReference>
<keyword evidence="6 9" id="KW-0808">Transferase</keyword>
<keyword evidence="5 9" id="KW-0032">Aminotransferase</keyword>
<feature type="modified residue" description="N6-(pyridoxal phosphate)lysine" evidence="9">
    <location>
        <position position="246"/>
    </location>
</feature>
<dbReference type="PANTHER" id="PTHR43643:SF3">
    <property type="entry name" value="HISTIDINOL-PHOSPHATE AMINOTRANSFERASE"/>
    <property type="match status" value="1"/>
</dbReference>
<comment type="similarity">
    <text evidence="3 9">Belongs to the class-II pyridoxal-phosphate-dependent aminotransferase family. Histidinol-phosphate aminotransferase subfamily.</text>
</comment>
<evidence type="ECO:0000256" key="2">
    <source>
        <dbReference type="ARBA" id="ARBA00005011"/>
    </source>
</evidence>
<name>N6V535_9HYPH</name>
<dbReference type="InterPro" id="IPR005861">
    <property type="entry name" value="HisP_aminotrans"/>
</dbReference>
<sequence>MPGRRLSQEFGFATVSASHADLPRRSGVCAVRLEITMSRFWSPIVHSLIPYVAGEQPTAGGITKLNTNESPYGPSPLVLEAISKAASDTLRLYPDPTARELRAAIAESFGIDKDEVFVGNGSDEVLAHTFQALLNHERPLLFPDISYSFYPTYCRLYGIAYQQVPVDAEMRICLDDYRQPCGAIILPNPNAPTGIGLPQDDIESLLKYHPDQVVVIDEAYVDFGGESAVPLVGTYPNLLVIQTLSKSRGLAGLRVGFAVGQRPLIEALERVKDSFNSYPLDRLALAGAVAAWKDRDWFDRHRAMIIASRERLAVALKALGFHVLPSSANFLFARHPNRAGAELTAELRSRGILTRRFSADRISDFLRISIGTDEECDRLLAALGEILH</sequence>
<keyword evidence="12" id="KW-1185">Reference proteome</keyword>
<keyword evidence="9" id="KW-0368">Histidine biosynthesis</keyword>
<comment type="pathway">
    <text evidence="2 9">Amino-acid biosynthesis; L-histidine biosynthesis; L-histidine from 5-phospho-alpha-D-ribose 1-diphosphate: step 7/9.</text>
</comment>
<feature type="domain" description="Aminotransferase class I/classII large" evidence="10">
    <location>
        <begin position="62"/>
        <end position="383"/>
    </location>
</feature>
<evidence type="ECO:0000256" key="1">
    <source>
        <dbReference type="ARBA" id="ARBA00001933"/>
    </source>
</evidence>
<dbReference type="GO" id="GO:0030170">
    <property type="term" value="F:pyridoxal phosphate binding"/>
    <property type="evidence" value="ECO:0007669"/>
    <property type="project" value="InterPro"/>
</dbReference>
<evidence type="ECO:0000256" key="4">
    <source>
        <dbReference type="ARBA" id="ARBA00011738"/>
    </source>
</evidence>
<dbReference type="InterPro" id="IPR015424">
    <property type="entry name" value="PyrdxlP-dep_Trfase"/>
</dbReference>
<keyword evidence="7 9" id="KW-0663">Pyridoxal phosphate</keyword>
<dbReference type="STRING" id="363754.RHSP_32334"/>
<dbReference type="UniPathway" id="UPA00031">
    <property type="reaction ID" value="UER00012"/>
</dbReference>
<evidence type="ECO:0000256" key="6">
    <source>
        <dbReference type="ARBA" id="ARBA00022679"/>
    </source>
</evidence>
<dbReference type="GO" id="GO:0004400">
    <property type="term" value="F:histidinol-phosphate transaminase activity"/>
    <property type="evidence" value="ECO:0007669"/>
    <property type="project" value="UniProtKB-UniRule"/>
</dbReference>
<dbReference type="AlphaFoldDB" id="N6V535"/>
<dbReference type="EMBL" id="AQHN01000072">
    <property type="protein sequence ID" value="ENN86107.1"/>
    <property type="molecule type" value="Genomic_DNA"/>
</dbReference>